<proteinExistence type="predicted"/>
<dbReference type="STRING" id="1429043.X474_27520"/>
<evidence type="ECO:0000313" key="2">
    <source>
        <dbReference type="EMBL" id="KIX10947.1"/>
    </source>
</evidence>
<keyword evidence="3" id="KW-1185">Reference proteome</keyword>
<organism evidence="2 3">
    <name type="scientific">Dethiosulfatarculus sandiegensis</name>
    <dbReference type="NCBI Taxonomy" id="1429043"/>
    <lineage>
        <taxon>Bacteria</taxon>
        <taxon>Pseudomonadati</taxon>
        <taxon>Thermodesulfobacteriota</taxon>
        <taxon>Desulfarculia</taxon>
        <taxon>Desulfarculales</taxon>
        <taxon>Desulfarculaceae</taxon>
        <taxon>Dethiosulfatarculus</taxon>
    </lineage>
</organism>
<gene>
    <name evidence="2" type="ORF">X474_27520</name>
</gene>
<dbReference type="Gene3D" id="2.30.110.10">
    <property type="entry name" value="Electron Transport, Fmn-binding Protein, Chain A"/>
    <property type="match status" value="1"/>
</dbReference>
<dbReference type="OrthoDB" id="3034951at2"/>
<feature type="domain" description="Pyridoxamine 5'-phosphate oxidase N-terminal" evidence="1">
    <location>
        <begin position="15"/>
        <end position="112"/>
    </location>
</feature>
<name>A0A0D2G7N0_9BACT</name>
<evidence type="ECO:0000259" key="1">
    <source>
        <dbReference type="Pfam" id="PF01243"/>
    </source>
</evidence>
<comment type="caution">
    <text evidence="2">The sequence shown here is derived from an EMBL/GenBank/DDBJ whole genome shotgun (WGS) entry which is preliminary data.</text>
</comment>
<dbReference type="PATRIC" id="fig|1429043.3.peg.5845"/>
<dbReference type="AlphaFoldDB" id="A0A0D2G7N0"/>
<dbReference type="Proteomes" id="UP000032233">
    <property type="component" value="Unassembled WGS sequence"/>
</dbReference>
<dbReference type="InParanoid" id="A0A0D2G7N0"/>
<dbReference type="RefSeq" id="WP_052515623.1">
    <property type="nucleotide sequence ID" value="NZ_AZAC01000078.1"/>
</dbReference>
<accession>A0A0D2G7N0</accession>
<dbReference type="SUPFAM" id="SSF50475">
    <property type="entry name" value="FMN-binding split barrel"/>
    <property type="match status" value="1"/>
</dbReference>
<dbReference type="EMBL" id="AZAC01000078">
    <property type="protein sequence ID" value="KIX10947.1"/>
    <property type="molecule type" value="Genomic_DNA"/>
</dbReference>
<sequence>MGEDKIVLMDEVPLLKERLAALLRDEPLAVLATSQKNAPYANLVAFAAAGDLKAIYFCTAKNTRKFQNLAENPKVCFLIHNQGGKQGGFDAGLAVTALGLCREVSPENKEQVRELVLNKHPELRIFLDSAETALMHFKVENYICVSGLSLVTNLAVG</sequence>
<dbReference type="InterPro" id="IPR012349">
    <property type="entry name" value="Split_barrel_FMN-bd"/>
</dbReference>
<evidence type="ECO:0000313" key="3">
    <source>
        <dbReference type="Proteomes" id="UP000032233"/>
    </source>
</evidence>
<reference evidence="2 3" key="1">
    <citation type="submission" date="2013-11" db="EMBL/GenBank/DDBJ databases">
        <title>Metagenomic analysis of a methanogenic consortium involved in long chain n-alkane degradation.</title>
        <authorList>
            <person name="Davidova I.A."/>
            <person name="Callaghan A.V."/>
            <person name="Wawrik B."/>
            <person name="Pruitt S."/>
            <person name="Marks C."/>
            <person name="Duncan K.E."/>
            <person name="Suflita J.M."/>
        </authorList>
    </citation>
    <scope>NUCLEOTIDE SEQUENCE [LARGE SCALE GENOMIC DNA]</scope>
    <source>
        <strain evidence="2 3">SPR</strain>
    </source>
</reference>
<dbReference type="InterPro" id="IPR011576">
    <property type="entry name" value="Pyridox_Oxase_N"/>
</dbReference>
<protein>
    <recommendedName>
        <fullName evidence="1">Pyridoxamine 5'-phosphate oxidase N-terminal domain-containing protein</fullName>
    </recommendedName>
</protein>
<dbReference type="Pfam" id="PF01243">
    <property type="entry name" value="PNPOx_N"/>
    <property type="match status" value="1"/>
</dbReference>